<dbReference type="EMBL" id="CP000481">
    <property type="protein sequence ID" value="ABK52055.1"/>
    <property type="molecule type" value="Genomic_DNA"/>
</dbReference>
<dbReference type="eggNOG" id="COG0142">
    <property type="taxonomic scope" value="Bacteria"/>
</dbReference>
<dbReference type="CDD" id="cd00685">
    <property type="entry name" value="Trans_IPPS_HT"/>
    <property type="match status" value="1"/>
</dbReference>
<evidence type="ECO:0000256" key="2">
    <source>
        <dbReference type="ARBA" id="ARBA00006706"/>
    </source>
</evidence>
<accession>A0LRJ5</accession>
<proteinExistence type="inferred from homology"/>
<dbReference type="PANTHER" id="PTHR12001:SF69">
    <property type="entry name" value="ALL TRANS-POLYPRENYL-DIPHOSPHATE SYNTHASE PDSS1"/>
    <property type="match status" value="1"/>
</dbReference>
<dbReference type="Proteomes" id="UP000008221">
    <property type="component" value="Chromosome"/>
</dbReference>
<dbReference type="PANTHER" id="PTHR12001">
    <property type="entry name" value="GERANYLGERANYL PYROPHOSPHATE SYNTHASE"/>
    <property type="match status" value="1"/>
</dbReference>
<evidence type="ECO:0000256" key="3">
    <source>
        <dbReference type="ARBA" id="ARBA00022679"/>
    </source>
</evidence>
<dbReference type="InParanoid" id="A0LRJ5"/>
<keyword evidence="8" id="KW-1185">Reference proteome</keyword>
<dbReference type="SFLD" id="SFLDG01017">
    <property type="entry name" value="Polyprenyl_Transferase_Like"/>
    <property type="match status" value="1"/>
</dbReference>
<dbReference type="PROSITE" id="PS00444">
    <property type="entry name" value="POLYPRENYL_SYNTHASE_2"/>
    <property type="match status" value="1"/>
</dbReference>
<evidence type="ECO:0000256" key="6">
    <source>
        <dbReference type="RuleBase" id="RU004466"/>
    </source>
</evidence>
<dbReference type="Pfam" id="PF00348">
    <property type="entry name" value="polyprenyl_synt"/>
    <property type="match status" value="1"/>
</dbReference>
<dbReference type="Gene3D" id="1.10.600.10">
    <property type="entry name" value="Farnesyl Diphosphate Synthase"/>
    <property type="match status" value="1"/>
</dbReference>
<dbReference type="SUPFAM" id="SSF48576">
    <property type="entry name" value="Terpenoid synthases"/>
    <property type="match status" value="1"/>
</dbReference>
<comment type="cofactor">
    <cofactor evidence="1">
        <name>Mg(2+)</name>
        <dbReference type="ChEBI" id="CHEBI:18420"/>
    </cofactor>
</comment>
<evidence type="ECO:0000256" key="5">
    <source>
        <dbReference type="ARBA" id="ARBA00022842"/>
    </source>
</evidence>
<comment type="similarity">
    <text evidence="2 6">Belongs to the FPP/GGPP synthase family.</text>
</comment>
<dbReference type="GO" id="GO:0000010">
    <property type="term" value="F:heptaprenyl diphosphate synthase activity"/>
    <property type="evidence" value="ECO:0007669"/>
    <property type="project" value="UniProtKB-EC"/>
</dbReference>
<keyword evidence="5" id="KW-0460">Magnesium</keyword>
<gene>
    <name evidence="7" type="ordered locus">Acel_0281</name>
</gene>
<dbReference type="STRING" id="351607.Acel_0281"/>
<organism evidence="7 8">
    <name type="scientific">Acidothermus cellulolyticus (strain ATCC 43068 / DSM 8971 / 11B)</name>
    <dbReference type="NCBI Taxonomy" id="351607"/>
    <lineage>
        <taxon>Bacteria</taxon>
        <taxon>Bacillati</taxon>
        <taxon>Actinomycetota</taxon>
        <taxon>Actinomycetes</taxon>
        <taxon>Acidothermales</taxon>
        <taxon>Acidothermaceae</taxon>
        <taxon>Acidothermus</taxon>
    </lineage>
</organism>
<dbReference type="InterPro" id="IPR008949">
    <property type="entry name" value="Isoprenoid_synthase_dom_sf"/>
</dbReference>
<dbReference type="AlphaFoldDB" id="A0LRJ5"/>
<dbReference type="GO" id="GO:0046872">
    <property type="term" value="F:metal ion binding"/>
    <property type="evidence" value="ECO:0007669"/>
    <property type="project" value="UniProtKB-KW"/>
</dbReference>
<dbReference type="InterPro" id="IPR000092">
    <property type="entry name" value="Polyprenyl_synt"/>
</dbReference>
<evidence type="ECO:0000313" key="8">
    <source>
        <dbReference type="Proteomes" id="UP000008221"/>
    </source>
</evidence>
<evidence type="ECO:0000313" key="7">
    <source>
        <dbReference type="EMBL" id="ABK52055.1"/>
    </source>
</evidence>
<sequence length="349" mass="37672">MTQSTGMTGLDIGASTGPAEAGLSMVIPDAGLRTRVRDGLEAVETLLRQAVRSSGYPFLTETSRHLVEAGGKRFRPLLVLLAAEYGDPTAPGVVPAAAVVELTHLATLYHDDVMDEAVVRRGTASANARWSNTIAILTGDFLFSRASDLLADLGPEAVRIQARTFERLVQGQIRETLGPEEGVDPVEHYLRVVADKTGSLIATAARFGAMFSGAPAWIVDVMVTYGERIGTAFQLSDDLLDVMSDSTESGKAPGTDLREGVRTLPVLHVLRSMGPSDGRLRELLNGDLTDDERHRETLALLRAHPAMERARADLRRWVSEARAALEPLPDQPATQALQRLCDFVLARTG</sequence>
<dbReference type="FunCoup" id="A0LRJ5">
    <property type="interactions" value="198"/>
</dbReference>
<dbReference type="HOGENOM" id="CLU_014015_2_3_11"/>
<keyword evidence="4" id="KW-0479">Metal-binding</keyword>
<dbReference type="KEGG" id="ace:Acel_0281"/>
<dbReference type="SFLD" id="SFLDS00005">
    <property type="entry name" value="Isoprenoid_Synthase_Type_I"/>
    <property type="match status" value="1"/>
</dbReference>
<evidence type="ECO:0000256" key="4">
    <source>
        <dbReference type="ARBA" id="ARBA00022723"/>
    </source>
</evidence>
<evidence type="ECO:0000256" key="1">
    <source>
        <dbReference type="ARBA" id="ARBA00001946"/>
    </source>
</evidence>
<dbReference type="InterPro" id="IPR033749">
    <property type="entry name" value="Polyprenyl_synt_CS"/>
</dbReference>
<reference evidence="7 8" key="1">
    <citation type="journal article" date="2009" name="Genome Res.">
        <title>Complete genome of the cellulolytic thermophile Acidothermus cellulolyticus 11B provides insights into its ecophysiological and evolutionary adaptations.</title>
        <authorList>
            <person name="Barabote R.D."/>
            <person name="Xie G."/>
            <person name="Leu D.H."/>
            <person name="Normand P."/>
            <person name="Necsulea A."/>
            <person name="Daubin V."/>
            <person name="Medigue C."/>
            <person name="Adney W.S."/>
            <person name="Xu X.C."/>
            <person name="Lapidus A."/>
            <person name="Parales R.E."/>
            <person name="Detter C."/>
            <person name="Pujic P."/>
            <person name="Bruce D."/>
            <person name="Lavire C."/>
            <person name="Challacombe J.F."/>
            <person name="Brettin T.S."/>
            <person name="Berry A.M."/>
        </authorList>
    </citation>
    <scope>NUCLEOTIDE SEQUENCE [LARGE SCALE GENOMIC DNA]</scope>
    <source>
        <strain evidence="8">ATCC 43068 / DSM 8971 / 11B</strain>
    </source>
</reference>
<dbReference type="EC" id="2.5.1.30" evidence="7"/>
<keyword evidence="3 6" id="KW-0808">Transferase</keyword>
<protein>
    <submittedName>
        <fullName evidence="7">Trans-hexaprenyltranstransferase</fullName>
        <ecNumber evidence="7">2.5.1.30</ecNumber>
    </submittedName>
</protein>
<dbReference type="GO" id="GO:0008299">
    <property type="term" value="P:isoprenoid biosynthetic process"/>
    <property type="evidence" value="ECO:0007669"/>
    <property type="project" value="InterPro"/>
</dbReference>
<name>A0LRJ5_ACIC1</name>